<keyword evidence="10" id="KW-0902">Two-component regulatory system</keyword>
<dbReference type="SMART" id="SM00388">
    <property type="entry name" value="HisKA"/>
    <property type="match status" value="1"/>
</dbReference>
<dbReference type="Gene3D" id="1.10.287.130">
    <property type="match status" value="1"/>
</dbReference>
<dbReference type="InterPro" id="IPR000014">
    <property type="entry name" value="PAS"/>
</dbReference>
<evidence type="ECO:0000256" key="2">
    <source>
        <dbReference type="ARBA" id="ARBA00004236"/>
    </source>
</evidence>
<evidence type="ECO:0000256" key="1">
    <source>
        <dbReference type="ARBA" id="ARBA00000085"/>
    </source>
</evidence>
<name>A6TWD7_ALKMQ</name>
<organism evidence="15 16">
    <name type="scientific">Alkaliphilus metalliredigens (strain QYMF)</name>
    <dbReference type="NCBI Taxonomy" id="293826"/>
    <lineage>
        <taxon>Bacteria</taxon>
        <taxon>Bacillati</taxon>
        <taxon>Bacillota</taxon>
        <taxon>Clostridia</taxon>
        <taxon>Peptostreptococcales</taxon>
        <taxon>Natronincolaceae</taxon>
        <taxon>Alkaliphilus</taxon>
    </lineage>
</organism>
<dbReference type="PANTHER" id="PTHR43711:SF26">
    <property type="entry name" value="SENSOR HISTIDINE KINASE RCSC"/>
    <property type="match status" value="1"/>
</dbReference>
<keyword evidence="9" id="KW-0067">ATP-binding</keyword>
<proteinExistence type="predicted"/>
<evidence type="ECO:0000313" key="16">
    <source>
        <dbReference type="Proteomes" id="UP000001572"/>
    </source>
</evidence>
<feature type="domain" description="PAS" evidence="13">
    <location>
        <begin position="262"/>
        <end position="313"/>
    </location>
</feature>
<evidence type="ECO:0000256" key="3">
    <source>
        <dbReference type="ARBA" id="ARBA00012438"/>
    </source>
</evidence>
<dbReference type="SMART" id="SM00086">
    <property type="entry name" value="PAC"/>
    <property type="match status" value="4"/>
</dbReference>
<dbReference type="EC" id="2.7.13.3" evidence="3"/>
<dbReference type="PRINTS" id="PR00344">
    <property type="entry name" value="BCTRLSENSOR"/>
</dbReference>
<dbReference type="PROSITE" id="PS50109">
    <property type="entry name" value="HIS_KIN"/>
    <property type="match status" value="1"/>
</dbReference>
<dbReference type="EMBL" id="CP000724">
    <property type="protein sequence ID" value="ABR50505.1"/>
    <property type="molecule type" value="Genomic_DNA"/>
</dbReference>
<evidence type="ECO:0000259" key="13">
    <source>
        <dbReference type="PROSITE" id="PS50112"/>
    </source>
</evidence>
<comment type="catalytic activity">
    <reaction evidence="1">
        <text>ATP + protein L-histidine = ADP + protein N-phospho-L-histidine.</text>
        <dbReference type="EC" id="2.7.13.3"/>
    </reaction>
</comment>
<dbReference type="Pfam" id="PF00512">
    <property type="entry name" value="HisKA"/>
    <property type="match status" value="1"/>
</dbReference>
<dbReference type="InterPro" id="IPR035965">
    <property type="entry name" value="PAS-like_dom_sf"/>
</dbReference>
<evidence type="ECO:0000256" key="11">
    <source>
        <dbReference type="ARBA" id="ARBA00023136"/>
    </source>
</evidence>
<dbReference type="GO" id="GO:0006355">
    <property type="term" value="P:regulation of DNA-templated transcription"/>
    <property type="evidence" value="ECO:0007669"/>
    <property type="project" value="InterPro"/>
</dbReference>
<dbReference type="Proteomes" id="UP000001572">
    <property type="component" value="Chromosome"/>
</dbReference>
<dbReference type="eggNOG" id="COG2205">
    <property type="taxonomic scope" value="Bacteria"/>
</dbReference>
<dbReference type="HOGENOM" id="CLU_000445_89_20_9"/>
<dbReference type="AlphaFoldDB" id="A6TWD7"/>
<dbReference type="STRING" id="293826.Amet_4433"/>
<dbReference type="SUPFAM" id="SSF47384">
    <property type="entry name" value="Homodimeric domain of signal transducing histidine kinase"/>
    <property type="match status" value="1"/>
</dbReference>
<comment type="subcellular location">
    <subcellularLocation>
        <location evidence="2">Cell membrane</location>
    </subcellularLocation>
</comment>
<evidence type="ECO:0000256" key="5">
    <source>
        <dbReference type="ARBA" id="ARBA00022553"/>
    </source>
</evidence>
<dbReference type="InterPro" id="IPR036097">
    <property type="entry name" value="HisK_dim/P_sf"/>
</dbReference>
<gene>
    <name evidence="15" type="ordered locus">Amet_4433</name>
</gene>
<dbReference type="Gene3D" id="3.30.565.10">
    <property type="entry name" value="Histidine kinase-like ATPase, C-terminal domain"/>
    <property type="match status" value="1"/>
</dbReference>
<keyword evidence="8 15" id="KW-0418">Kinase</keyword>
<dbReference type="SUPFAM" id="SSF55785">
    <property type="entry name" value="PYP-like sensor domain (PAS domain)"/>
    <property type="match status" value="4"/>
</dbReference>
<feature type="domain" description="PAC" evidence="14">
    <location>
        <begin position="464"/>
        <end position="514"/>
    </location>
</feature>
<dbReference type="InterPro" id="IPR004358">
    <property type="entry name" value="Sig_transdc_His_kin-like_C"/>
</dbReference>
<feature type="domain" description="Histidine kinase" evidence="12">
    <location>
        <begin position="528"/>
        <end position="753"/>
    </location>
</feature>
<dbReference type="SMART" id="SM00091">
    <property type="entry name" value="PAS"/>
    <property type="match status" value="4"/>
</dbReference>
<dbReference type="CDD" id="cd00082">
    <property type="entry name" value="HisKA"/>
    <property type="match status" value="1"/>
</dbReference>
<reference evidence="16" key="1">
    <citation type="journal article" date="2016" name="Genome Announc.">
        <title>Complete genome sequence of Alkaliphilus metalliredigens strain QYMF, an alkaliphilic and metal-reducing bacterium isolated from borax-contaminated leachate ponds.</title>
        <authorList>
            <person name="Hwang C."/>
            <person name="Copeland A."/>
            <person name="Lucas S."/>
            <person name="Lapidus A."/>
            <person name="Barry K."/>
            <person name="Detter J.C."/>
            <person name="Glavina Del Rio T."/>
            <person name="Hammon N."/>
            <person name="Israni S."/>
            <person name="Dalin E."/>
            <person name="Tice H."/>
            <person name="Pitluck S."/>
            <person name="Chertkov O."/>
            <person name="Brettin T."/>
            <person name="Bruce D."/>
            <person name="Han C."/>
            <person name="Schmutz J."/>
            <person name="Larimer F."/>
            <person name="Land M.L."/>
            <person name="Hauser L."/>
            <person name="Kyrpides N."/>
            <person name="Mikhailova N."/>
            <person name="Ye Q."/>
            <person name="Zhou J."/>
            <person name="Richardson P."/>
            <person name="Fields M.W."/>
        </authorList>
    </citation>
    <scope>NUCLEOTIDE SEQUENCE [LARGE SCALE GENOMIC DNA]</scope>
    <source>
        <strain evidence="16">QYMF</strain>
    </source>
</reference>
<keyword evidence="5" id="KW-0597">Phosphoprotein</keyword>
<dbReference type="Gene3D" id="3.30.450.20">
    <property type="entry name" value="PAS domain"/>
    <property type="match status" value="4"/>
</dbReference>
<dbReference type="InterPro" id="IPR036890">
    <property type="entry name" value="HATPase_C_sf"/>
</dbReference>
<dbReference type="CDD" id="cd16922">
    <property type="entry name" value="HATPase_EvgS-ArcB-TorS-like"/>
    <property type="match status" value="1"/>
</dbReference>
<dbReference type="InterPro" id="IPR003594">
    <property type="entry name" value="HATPase_dom"/>
</dbReference>
<evidence type="ECO:0000256" key="9">
    <source>
        <dbReference type="ARBA" id="ARBA00022840"/>
    </source>
</evidence>
<dbReference type="Pfam" id="PF02518">
    <property type="entry name" value="HATPase_c"/>
    <property type="match status" value="1"/>
</dbReference>
<dbReference type="InterPro" id="IPR003661">
    <property type="entry name" value="HisK_dim/P_dom"/>
</dbReference>
<dbReference type="Pfam" id="PF00989">
    <property type="entry name" value="PAS"/>
    <property type="match status" value="1"/>
</dbReference>
<dbReference type="InterPro" id="IPR005467">
    <property type="entry name" value="His_kinase_dom"/>
</dbReference>
<dbReference type="RefSeq" id="WP_012065397.1">
    <property type="nucleotide sequence ID" value="NC_009633.1"/>
</dbReference>
<dbReference type="SMART" id="SM00387">
    <property type="entry name" value="HATPase_c"/>
    <property type="match status" value="1"/>
</dbReference>
<dbReference type="InterPro" id="IPR050736">
    <property type="entry name" value="Sensor_HK_Regulatory"/>
</dbReference>
<evidence type="ECO:0000313" key="15">
    <source>
        <dbReference type="EMBL" id="ABR50505.1"/>
    </source>
</evidence>
<keyword evidence="16" id="KW-1185">Reference proteome</keyword>
<evidence type="ECO:0000256" key="10">
    <source>
        <dbReference type="ARBA" id="ARBA00023012"/>
    </source>
</evidence>
<evidence type="ECO:0000259" key="14">
    <source>
        <dbReference type="PROSITE" id="PS50113"/>
    </source>
</evidence>
<dbReference type="PROSITE" id="PS50113">
    <property type="entry name" value="PAC"/>
    <property type="match status" value="1"/>
</dbReference>
<accession>A6TWD7</accession>
<evidence type="ECO:0000256" key="4">
    <source>
        <dbReference type="ARBA" id="ARBA00022475"/>
    </source>
</evidence>
<dbReference type="FunFam" id="3.30.565.10:FF:000023">
    <property type="entry name" value="PAS domain-containing sensor histidine kinase"/>
    <property type="match status" value="1"/>
</dbReference>
<evidence type="ECO:0000256" key="7">
    <source>
        <dbReference type="ARBA" id="ARBA00022741"/>
    </source>
</evidence>
<dbReference type="NCBIfam" id="TIGR00229">
    <property type="entry name" value="sensory_box"/>
    <property type="match status" value="4"/>
</dbReference>
<dbReference type="KEGG" id="amt:Amet_4433"/>
<dbReference type="InterPro" id="IPR013767">
    <property type="entry name" value="PAS_fold"/>
</dbReference>
<dbReference type="GO" id="GO:0000155">
    <property type="term" value="F:phosphorelay sensor kinase activity"/>
    <property type="evidence" value="ECO:0007669"/>
    <property type="project" value="InterPro"/>
</dbReference>
<keyword evidence="6 15" id="KW-0808">Transferase</keyword>
<keyword evidence="11" id="KW-0472">Membrane</keyword>
<dbReference type="PANTHER" id="PTHR43711">
    <property type="entry name" value="TWO-COMPONENT HISTIDINE KINASE"/>
    <property type="match status" value="1"/>
</dbReference>
<dbReference type="Pfam" id="PF13426">
    <property type="entry name" value="PAS_9"/>
    <property type="match status" value="3"/>
</dbReference>
<keyword evidence="7" id="KW-0547">Nucleotide-binding</keyword>
<evidence type="ECO:0000256" key="6">
    <source>
        <dbReference type="ARBA" id="ARBA00022679"/>
    </source>
</evidence>
<dbReference type="InterPro" id="IPR001610">
    <property type="entry name" value="PAC"/>
</dbReference>
<dbReference type="GO" id="GO:0005886">
    <property type="term" value="C:plasma membrane"/>
    <property type="evidence" value="ECO:0007669"/>
    <property type="project" value="UniProtKB-SubCell"/>
</dbReference>
<dbReference type="CDD" id="cd00130">
    <property type="entry name" value="PAS"/>
    <property type="match status" value="4"/>
</dbReference>
<evidence type="ECO:0000256" key="8">
    <source>
        <dbReference type="ARBA" id="ARBA00022777"/>
    </source>
</evidence>
<dbReference type="SUPFAM" id="SSF55874">
    <property type="entry name" value="ATPase domain of HSP90 chaperone/DNA topoisomerase II/histidine kinase"/>
    <property type="match status" value="1"/>
</dbReference>
<sequence>MNNGYLVKEQDLDYKILFEKSPDASLIIEGDRIIRCNDAAVEMFELLSKDQLIGKKVYGLFPKRQLDGSLSIKKAKELVRQAEENEVSKFEWTHSRRCGTLFYVEIVMVVIPINGKKVINVSLRDITEKIKARILLKTNEDIYQDMFEKNHANMLLADGDTGEIVDANPAACAFYGYDKEQFITMNVTDLSIGSHHEVFNRIEDVKCNKGKHYYFKDQLASGEIKDVEAYSGSINKNGRELVYSIIHDVTEKNKALEALKESEKKFKTLFNNANDLIFLNHAEDPSSSGQFIEVNEAACKRLGYTREELLEKTPSHITVDKAEGELAGYRKEIYKNGCATFETTLISKRGYEIPVEVNLHTFKLFETQVELSIVRDITERKQIEVSLIKSKEKYRKLMDFLPESVLIIDKEIILFSNATATKFLGFDTFNDMINRPLLDFIYWEDYDDMVEWINKIQRNKNSKPLVEIRFIKKDGSIAYGNIVETKVSFNDQESTMMIIRDITEQKEAKKLLEETIKYDKLKTEFFVNIAHELRTPLNVIFGALQLLELDFKQDEIEKKEALLGVDKRIKSMKQNCYRLLRLVNNIIDITKIESGYYQLELQNVDIVNVVENITMSVSEYMEIRGINLQFDTQVESKLIACDPDKMERIMLNLLANAIKFTESGGQIKVNMYEKEENMMISIQDTGIGIPEDRINVIFERFSQVDRSLTRSHEGSGIGLSLVKSLVELQGGQITVKSKIGQGSEFIIALPIGLLSNESTEYTQQEKSRQNKVEKVKIEFSDIYT</sequence>
<dbReference type="OrthoDB" id="9813394at2"/>
<keyword evidence="4" id="KW-1003">Cell membrane</keyword>
<dbReference type="InterPro" id="IPR000700">
    <property type="entry name" value="PAS-assoc_C"/>
</dbReference>
<dbReference type="PROSITE" id="PS50112">
    <property type="entry name" value="PAS"/>
    <property type="match status" value="1"/>
</dbReference>
<protein>
    <recommendedName>
        <fullName evidence="3">histidine kinase</fullName>
        <ecNumber evidence="3">2.7.13.3</ecNumber>
    </recommendedName>
</protein>
<evidence type="ECO:0000259" key="12">
    <source>
        <dbReference type="PROSITE" id="PS50109"/>
    </source>
</evidence>
<dbReference type="GO" id="GO:0005524">
    <property type="term" value="F:ATP binding"/>
    <property type="evidence" value="ECO:0007669"/>
    <property type="project" value="UniProtKB-KW"/>
</dbReference>